<dbReference type="AlphaFoldDB" id="A0AAV4APA7"/>
<keyword evidence="1" id="KW-1133">Transmembrane helix</keyword>
<accession>A0AAV4APA7</accession>
<keyword evidence="1" id="KW-0472">Membrane</keyword>
<comment type="caution">
    <text evidence="2">The sequence shown here is derived from an EMBL/GenBank/DDBJ whole genome shotgun (WGS) entry which is preliminary data.</text>
</comment>
<sequence>MVTINTQKPAPVPSKGYTLMWLHVEEEFFPRWWIVSPNESGAAHLCTVFRACLFSPPGQYHPYICLMVPSITLLTKLSRGWDARMMQRSVTNAGPYFLTVAWILISSITCLLSLDTRKKM</sequence>
<keyword evidence="1" id="KW-0812">Transmembrane</keyword>
<evidence type="ECO:0000313" key="2">
    <source>
        <dbReference type="EMBL" id="GFO09127.1"/>
    </source>
</evidence>
<name>A0AAV4APA7_9GAST</name>
<evidence type="ECO:0000313" key="3">
    <source>
        <dbReference type="Proteomes" id="UP000735302"/>
    </source>
</evidence>
<reference evidence="2 3" key="1">
    <citation type="journal article" date="2021" name="Elife">
        <title>Chloroplast acquisition without the gene transfer in kleptoplastic sea slugs, Plakobranchus ocellatus.</title>
        <authorList>
            <person name="Maeda T."/>
            <person name="Takahashi S."/>
            <person name="Yoshida T."/>
            <person name="Shimamura S."/>
            <person name="Takaki Y."/>
            <person name="Nagai Y."/>
            <person name="Toyoda A."/>
            <person name="Suzuki Y."/>
            <person name="Arimoto A."/>
            <person name="Ishii H."/>
            <person name="Satoh N."/>
            <person name="Nishiyama T."/>
            <person name="Hasebe M."/>
            <person name="Maruyama T."/>
            <person name="Minagawa J."/>
            <person name="Obokata J."/>
            <person name="Shigenobu S."/>
        </authorList>
    </citation>
    <scope>NUCLEOTIDE SEQUENCE [LARGE SCALE GENOMIC DNA]</scope>
</reference>
<feature type="transmembrane region" description="Helical" evidence="1">
    <location>
        <begin position="93"/>
        <end position="114"/>
    </location>
</feature>
<evidence type="ECO:0000256" key="1">
    <source>
        <dbReference type="SAM" id="Phobius"/>
    </source>
</evidence>
<keyword evidence="3" id="KW-1185">Reference proteome</keyword>
<proteinExistence type="predicted"/>
<protein>
    <submittedName>
        <fullName evidence="2">Uncharacterized protein</fullName>
    </submittedName>
</protein>
<organism evidence="2 3">
    <name type="scientific">Plakobranchus ocellatus</name>
    <dbReference type="NCBI Taxonomy" id="259542"/>
    <lineage>
        <taxon>Eukaryota</taxon>
        <taxon>Metazoa</taxon>
        <taxon>Spiralia</taxon>
        <taxon>Lophotrochozoa</taxon>
        <taxon>Mollusca</taxon>
        <taxon>Gastropoda</taxon>
        <taxon>Heterobranchia</taxon>
        <taxon>Euthyneura</taxon>
        <taxon>Panpulmonata</taxon>
        <taxon>Sacoglossa</taxon>
        <taxon>Placobranchoidea</taxon>
        <taxon>Plakobranchidae</taxon>
        <taxon>Plakobranchus</taxon>
    </lineage>
</organism>
<dbReference type="Proteomes" id="UP000735302">
    <property type="component" value="Unassembled WGS sequence"/>
</dbReference>
<dbReference type="EMBL" id="BLXT01004061">
    <property type="protein sequence ID" value="GFO09127.1"/>
    <property type="molecule type" value="Genomic_DNA"/>
</dbReference>
<gene>
    <name evidence="2" type="ORF">PoB_003563200</name>
</gene>